<proteinExistence type="predicted"/>
<sequence>MVLSPRGMTVVAAAGVADWPSKASAMALHGCGHLQGIIIGCSTQGMLYRAISSSCLDQESIKGRGGRQALTWNLRPCIIEITHLRAERGDQQLLVLSRANVRIRGGVQCRQSGCQRADQRGAATGPTLNLSGLHQQRACTHKLWEHLVLLNPRCPASPGAGRRIQPGDGWQQHGPILEGSWGRRVALVHTGISRRPLHAGRLNTLSDGPASELMSHVQLAGAVSQDPEPQSACTGRHLTQL</sequence>
<comment type="caution">
    <text evidence="1">The sequence shown here is derived from an EMBL/GenBank/DDBJ whole genome shotgun (WGS) entry which is preliminary data.</text>
</comment>
<evidence type="ECO:0000313" key="2">
    <source>
        <dbReference type="Proteomes" id="UP000485058"/>
    </source>
</evidence>
<name>A0A699ZYC4_HAELA</name>
<gene>
    <name evidence="1" type="ORF">HaLaN_18243</name>
</gene>
<protein>
    <submittedName>
        <fullName evidence="1">Uncharacterized protein</fullName>
    </submittedName>
</protein>
<dbReference type="EMBL" id="BLLF01001746">
    <property type="protein sequence ID" value="GFH21022.1"/>
    <property type="molecule type" value="Genomic_DNA"/>
</dbReference>
<dbReference type="Proteomes" id="UP000485058">
    <property type="component" value="Unassembled WGS sequence"/>
</dbReference>
<evidence type="ECO:0000313" key="1">
    <source>
        <dbReference type="EMBL" id="GFH21022.1"/>
    </source>
</evidence>
<organism evidence="1 2">
    <name type="scientific">Haematococcus lacustris</name>
    <name type="common">Green alga</name>
    <name type="synonym">Haematococcus pluvialis</name>
    <dbReference type="NCBI Taxonomy" id="44745"/>
    <lineage>
        <taxon>Eukaryota</taxon>
        <taxon>Viridiplantae</taxon>
        <taxon>Chlorophyta</taxon>
        <taxon>core chlorophytes</taxon>
        <taxon>Chlorophyceae</taxon>
        <taxon>CS clade</taxon>
        <taxon>Chlamydomonadales</taxon>
        <taxon>Haematococcaceae</taxon>
        <taxon>Haematococcus</taxon>
    </lineage>
</organism>
<reference evidence="1 2" key="1">
    <citation type="submission" date="2020-02" db="EMBL/GenBank/DDBJ databases">
        <title>Draft genome sequence of Haematococcus lacustris strain NIES-144.</title>
        <authorList>
            <person name="Morimoto D."/>
            <person name="Nakagawa S."/>
            <person name="Yoshida T."/>
            <person name="Sawayama S."/>
        </authorList>
    </citation>
    <scope>NUCLEOTIDE SEQUENCE [LARGE SCALE GENOMIC DNA]</scope>
    <source>
        <strain evidence="1 2">NIES-144</strain>
    </source>
</reference>
<keyword evidence="2" id="KW-1185">Reference proteome</keyword>
<accession>A0A699ZYC4</accession>
<dbReference type="AlphaFoldDB" id="A0A699ZYC4"/>